<proteinExistence type="inferred from homology"/>
<accession>A0A1S3V255</accession>
<reference evidence="10" key="1">
    <citation type="journal article" date="2014" name="Nat. Commun.">
        <title>Genome sequence of mungbean and insights into evolution within Vigna species.</title>
        <authorList>
            <person name="Kang Y.J."/>
            <person name="Kim S.K."/>
            <person name="Kim M.Y."/>
            <person name="Lestari P."/>
            <person name="Kim K.H."/>
            <person name="Ha B.K."/>
            <person name="Jun T.H."/>
            <person name="Hwang W.J."/>
            <person name="Lee T."/>
            <person name="Lee J."/>
            <person name="Shim S."/>
            <person name="Yoon M.Y."/>
            <person name="Jang Y.E."/>
            <person name="Han K.S."/>
            <person name="Taeprayoon P."/>
            <person name="Yoon N."/>
            <person name="Somta P."/>
            <person name="Tanya P."/>
            <person name="Kim K.S."/>
            <person name="Gwag J.G."/>
            <person name="Moon J.K."/>
            <person name="Lee Y.H."/>
            <person name="Park B.S."/>
            <person name="Bombarely A."/>
            <person name="Doyle J.J."/>
            <person name="Jackson S.A."/>
            <person name="Schafleitner R."/>
            <person name="Srinives P."/>
            <person name="Varshney R.K."/>
            <person name="Lee S.H."/>
        </authorList>
    </citation>
    <scope>NUCLEOTIDE SEQUENCE [LARGE SCALE GENOMIC DNA]</scope>
    <source>
        <strain evidence="10">cv. VC1973A</strain>
    </source>
</reference>
<reference evidence="11" key="2">
    <citation type="submission" date="2025-08" db="UniProtKB">
        <authorList>
            <consortium name="RefSeq"/>
        </authorList>
    </citation>
    <scope>IDENTIFICATION</scope>
    <source>
        <tissue evidence="11">Leaf</tissue>
    </source>
</reference>
<keyword evidence="4" id="KW-0963">Cytoplasm</keyword>
<dbReference type="OrthoDB" id="41588at2759"/>
<evidence type="ECO:0000256" key="5">
    <source>
        <dbReference type="ARBA" id="ARBA00023242"/>
    </source>
</evidence>
<name>A0A1S3V255_VIGRR</name>
<dbReference type="RefSeq" id="XP_014512267.1">
    <property type="nucleotide sequence ID" value="XM_014656781.2"/>
</dbReference>
<dbReference type="AlphaFoldDB" id="A0A1S3V255"/>
<feature type="domain" description="Cyclin-D1-binding protein 1-like N-terminal" evidence="8">
    <location>
        <begin position="45"/>
        <end position="188"/>
    </location>
</feature>
<evidence type="ECO:0000313" key="11">
    <source>
        <dbReference type="RefSeq" id="XP_014512267.1"/>
    </source>
</evidence>
<comment type="subcellular location">
    <subcellularLocation>
        <location evidence="2">Cytoplasm</location>
    </subcellularLocation>
    <subcellularLocation>
        <location evidence="1">Nucleus</location>
    </subcellularLocation>
</comment>
<sequence>MAVRSKKEKEHLNLVLGSHLATIHETLQVLDKTPPSSATKVTWDDVMKMGDQVSKQATTVGMLWTGEQPEFKAIEENMASYFNTLQGFLLLSHGSTVGAGPTLSSAVHASVKQVVDSSFRLMKETISLYGTHSKDQKLSVPQLVGPVWEACSALKKTPSTNVTAIGRGMTQVAVSVKDVLREMKELKPASSNDQVDKTSGESCLEAASEPHDGNSSEDDIGNDLSPEEMEVAERAIEVVSDTLSFIKVLIHSIIGLLKVEKPSDNSNFVNSMEKLLQLCQELGRQIDEIGACLYPPQEIPAIKAGSEKILSIIDTVQGEVEELLGSSDVFMEPCNGLRSSLRQLASELSNHSIADEAARLKNITLTDK</sequence>
<feature type="domain" description="Cyclin-D1-binding protein 1-like C-terminal" evidence="9">
    <location>
        <begin position="220"/>
        <end position="316"/>
    </location>
</feature>
<dbReference type="Proteomes" id="UP000087766">
    <property type="component" value="Chromosome 8"/>
</dbReference>
<dbReference type="InterPro" id="IPR049317">
    <property type="entry name" value="GCIP-like_N"/>
</dbReference>
<dbReference type="Gramene" id="Vradi08g20820.1">
    <property type="protein sequence ID" value="Vradi08g20820.1"/>
    <property type="gene ID" value="Vradi08g20820"/>
</dbReference>
<dbReference type="PANTHER" id="PTHR15492">
    <property type="entry name" value="CYCLIN D1-BINDING PROTEIN 1"/>
    <property type="match status" value="1"/>
</dbReference>
<evidence type="ECO:0000313" key="10">
    <source>
        <dbReference type="Proteomes" id="UP000087766"/>
    </source>
</evidence>
<dbReference type="STRING" id="3916.A0A1S3V255"/>
<dbReference type="Pfam" id="PF13324">
    <property type="entry name" value="GCIP_N"/>
    <property type="match status" value="1"/>
</dbReference>
<dbReference type="InterPro" id="IPR026907">
    <property type="entry name" value="GCIP-like"/>
</dbReference>
<keyword evidence="5" id="KW-0539">Nucleus</keyword>
<keyword evidence="6" id="KW-0131">Cell cycle</keyword>
<evidence type="ECO:0000256" key="2">
    <source>
        <dbReference type="ARBA" id="ARBA00004496"/>
    </source>
</evidence>
<dbReference type="Pfam" id="PF20936">
    <property type="entry name" value="GCIP_C"/>
    <property type="match status" value="1"/>
</dbReference>
<comment type="similarity">
    <text evidence="3">Belongs to the CCNDBP1 family.</text>
</comment>
<evidence type="ECO:0000256" key="3">
    <source>
        <dbReference type="ARBA" id="ARBA00008940"/>
    </source>
</evidence>
<evidence type="ECO:0000256" key="6">
    <source>
        <dbReference type="ARBA" id="ARBA00023306"/>
    </source>
</evidence>
<organism evidence="10 11">
    <name type="scientific">Vigna radiata var. radiata</name>
    <name type="common">Mung bean</name>
    <name type="synonym">Phaseolus aureus</name>
    <dbReference type="NCBI Taxonomy" id="3916"/>
    <lineage>
        <taxon>Eukaryota</taxon>
        <taxon>Viridiplantae</taxon>
        <taxon>Streptophyta</taxon>
        <taxon>Embryophyta</taxon>
        <taxon>Tracheophyta</taxon>
        <taxon>Spermatophyta</taxon>
        <taxon>Magnoliopsida</taxon>
        <taxon>eudicotyledons</taxon>
        <taxon>Gunneridae</taxon>
        <taxon>Pentapetalae</taxon>
        <taxon>rosids</taxon>
        <taxon>fabids</taxon>
        <taxon>Fabales</taxon>
        <taxon>Fabaceae</taxon>
        <taxon>Papilionoideae</taxon>
        <taxon>50 kb inversion clade</taxon>
        <taxon>NPAAA clade</taxon>
        <taxon>indigoferoid/millettioid clade</taxon>
        <taxon>Phaseoleae</taxon>
        <taxon>Vigna</taxon>
    </lineage>
</organism>
<dbReference type="KEGG" id="vra:106770927"/>
<dbReference type="SMR" id="A0A1S3V255"/>
<dbReference type="GO" id="GO:0005634">
    <property type="term" value="C:nucleus"/>
    <property type="evidence" value="ECO:0007669"/>
    <property type="project" value="UniProtKB-SubCell"/>
</dbReference>
<dbReference type="Gene3D" id="1.20.1410.10">
    <property type="entry name" value="I/LWEQ domain"/>
    <property type="match status" value="1"/>
</dbReference>
<keyword evidence="10" id="KW-1185">Reference proteome</keyword>
<evidence type="ECO:0000259" key="9">
    <source>
        <dbReference type="Pfam" id="PF20936"/>
    </source>
</evidence>
<dbReference type="Gene3D" id="1.20.1420.10">
    <property type="entry name" value="Talin, central domain"/>
    <property type="match status" value="1"/>
</dbReference>
<dbReference type="InterPro" id="IPR049318">
    <property type="entry name" value="GCIP_C"/>
</dbReference>
<evidence type="ECO:0000259" key="8">
    <source>
        <dbReference type="Pfam" id="PF13324"/>
    </source>
</evidence>
<protein>
    <submittedName>
        <fullName evidence="11">Uncharacterized protein LOC106770927</fullName>
    </submittedName>
</protein>
<evidence type="ECO:0000256" key="4">
    <source>
        <dbReference type="ARBA" id="ARBA00022490"/>
    </source>
</evidence>
<evidence type="ECO:0000256" key="7">
    <source>
        <dbReference type="SAM" id="MobiDB-lite"/>
    </source>
</evidence>
<gene>
    <name evidence="11" type="primary">LOC106770927</name>
</gene>
<dbReference type="GeneID" id="106770927"/>
<dbReference type="GO" id="GO:0005737">
    <property type="term" value="C:cytoplasm"/>
    <property type="evidence" value="ECO:0007669"/>
    <property type="project" value="UniProtKB-SubCell"/>
</dbReference>
<dbReference type="PANTHER" id="PTHR15492:SF1">
    <property type="entry name" value="CYCLIN-D1-BINDING PROTEIN 1"/>
    <property type="match status" value="1"/>
</dbReference>
<feature type="region of interest" description="Disordered" evidence="7">
    <location>
        <begin position="185"/>
        <end position="223"/>
    </location>
</feature>
<evidence type="ECO:0000256" key="1">
    <source>
        <dbReference type="ARBA" id="ARBA00004123"/>
    </source>
</evidence>